<proteinExistence type="predicted"/>
<reference evidence="1" key="1">
    <citation type="submission" date="2023-04" db="EMBL/GenBank/DDBJ databases">
        <authorList>
            <person name="Vijverberg K."/>
            <person name="Xiong W."/>
            <person name="Schranz E."/>
        </authorList>
    </citation>
    <scope>NUCLEOTIDE SEQUENCE</scope>
</reference>
<evidence type="ECO:0000313" key="1">
    <source>
        <dbReference type="EMBL" id="CAI9298507.1"/>
    </source>
</evidence>
<accession>A0AA35ZVL8</accession>
<evidence type="ECO:0000313" key="2">
    <source>
        <dbReference type="Proteomes" id="UP001177003"/>
    </source>
</evidence>
<dbReference type="Proteomes" id="UP001177003">
    <property type="component" value="Chromosome 8"/>
</dbReference>
<sequence length="145" mass="16729">MMARRTLPPHRRSHHPTYSFTSMLQSTHCYSGETNPEENYCCSILKESGIPTSITTTREESMWRHHLDALNQSLEVGGGYKLNFQGIRVLYKTQSYPRHTDREGYLPPGTMDHLSFGTHRSDEFRAYSFENDTEAAHEVGTIFRV</sequence>
<gene>
    <name evidence="1" type="ORF">LSALG_LOCUS37265</name>
</gene>
<organism evidence="1 2">
    <name type="scientific">Lactuca saligna</name>
    <name type="common">Willowleaf lettuce</name>
    <dbReference type="NCBI Taxonomy" id="75948"/>
    <lineage>
        <taxon>Eukaryota</taxon>
        <taxon>Viridiplantae</taxon>
        <taxon>Streptophyta</taxon>
        <taxon>Embryophyta</taxon>
        <taxon>Tracheophyta</taxon>
        <taxon>Spermatophyta</taxon>
        <taxon>Magnoliopsida</taxon>
        <taxon>eudicotyledons</taxon>
        <taxon>Gunneridae</taxon>
        <taxon>Pentapetalae</taxon>
        <taxon>asterids</taxon>
        <taxon>campanulids</taxon>
        <taxon>Asterales</taxon>
        <taxon>Asteraceae</taxon>
        <taxon>Cichorioideae</taxon>
        <taxon>Cichorieae</taxon>
        <taxon>Lactucinae</taxon>
        <taxon>Lactuca</taxon>
    </lineage>
</organism>
<keyword evidence="2" id="KW-1185">Reference proteome</keyword>
<protein>
    <submittedName>
        <fullName evidence="1">Uncharacterized protein</fullName>
    </submittedName>
</protein>
<dbReference type="EMBL" id="OX465084">
    <property type="protein sequence ID" value="CAI9298507.1"/>
    <property type="molecule type" value="Genomic_DNA"/>
</dbReference>
<dbReference type="AlphaFoldDB" id="A0AA35ZVL8"/>
<name>A0AA35ZVL8_LACSI</name>